<keyword evidence="1" id="KW-0472">Membrane</keyword>
<comment type="caution">
    <text evidence="2">The sequence shown here is derived from an EMBL/GenBank/DDBJ whole genome shotgun (WGS) entry which is preliminary data.</text>
</comment>
<accession>A0A8S1XQY2</accession>
<proteinExistence type="predicted"/>
<dbReference type="EMBL" id="CAJJDO010000133">
    <property type="protein sequence ID" value="CAD8203407.1"/>
    <property type="molecule type" value="Genomic_DNA"/>
</dbReference>
<keyword evidence="1" id="KW-0812">Transmembrane</keyword>
<feature type="transmembrane region" description="Helical" evidence="1">
    <location>
        <begin position="20"/>
        <end position="40"/>
    </location>
</feature>
<sequence>MSSSKTEQTKQLSQYQKVIIITYGISSLIMLISENFLILVEIQKNNIYPENLYLFY</sequence>
<protein>
    <submittedName>
        <fullName evidence="2">Uncharacterized protein</fullName>
    </submittedName>
</protein>
<dbReference type="AlphaFoldDB" id="A0A8S1XQY2"/>
<evidence type="ECO:0000313" key="2">
    <source>
        <dbReference type="EMBL" id="CAD8203407.1"/>
    </source>
</evidence>
<dbReference type="Proteomes" id="UP000689195">
    <property type="component" value="Unassembled WGS sequence"/>
</dbReference>
<gene>
    <name evidence="2" type="ORF">PPENT_87.1.T1330184</name>
</gene>
<evidence type="ECO:0000313" key="3">
    <source>
        <dbReference type="Proteomes" id="UP000689195"/>
    </source>
</evidence>
<evidence type="ECO:0000256" key="1">
    <source>
        <dbReference type="SAM" id="Phobius"/>
    </source>
</evidence>
<keyword evidence="1" id="KW-1133">Transmembrane helix</keyword>
<name>A0A8S1XQY2_9CILI</name>
<organism evidence="2 3">
    <name type="scientific">Paramecium pentaurelia</name>
    <dbReference type="NCBI Taxonomy" id="43138"/>
    <lineage>
        <taxon>Eukaryota</taxon>
        <taxon>Sar</taxon>
        <taxon>Alveolata</taxon>
        <taxon>Ciliophora</taxon>
        <taxon>Intramacronucleata</taxon>
        <taxon>Oligohymenophorea</taxon>
        <taxon>Peniculida</taxon>
        <taxon>Parameciidae</taxon>
        <taxon>Paramecium</taxon>
    </lineage>
</organism>
<reference evidence="2" key="1">
    <citation type="submission" date="2021-01" db="EMBL/GenBank/DDBJ databases">
        <authorList>
            <consortium name="Genoscope - CEA"/>
            <person name="William W."/>
        </authorList>
    </citation>
    <scope>NUCLEOTIDE SEQUENCE</scope>
</reference>
<keyword evidence="3" id="KW-1185">Reference proteome</keyword>